<evidence type="ECO:0000256" key="2">
    <source>
        <dbReference type="ARBA" id="ARBA00011741"/>
    </source>
</evidence>
<comment type="subunit">
    <text evidence="2">Monomer. Interacts with PqqE.</text>
</comment>
<dbReference type="GO" id="GO:0018189">
    <property type="term" value="P:pyrroloquinoline quinone biosynthetic process"/>
    <property type="evidence" value="ECO:0007669"/>
    <property type="project" value="UniProtKB-UniPathway"/>
</dbReference>
<organism evidence="4 5">
    <name type="scientific">Denitrobaculum tricleocarpae</name>
    <dbReference type="NCBI Taxonomy" id="2591009"/>
    <lineage>
        <taxon>Bacteria</taxon>
        <taxon>Pseudomonadati</taxon>
        <taxon>Pseudomonadota</taxon>
        <taxon>Alphaproteobacteria</taxon>
        <taxon>Rhodospirillales</taxon>
        <taxon>Rhodospirillaceae</taxon>
        <taxon>Denitrobaculum</taxon>
    </lineage>
</organism>
<dbReference type="Pfam" id="PF05402">
    <property type="entry name" value="PqqD"/>
    <property type="match status" value="1"/>
</dbReference>
<dbReference type="InterPro" id="IPR008792">
    <property type="entry name" value="PQQD"/>
</dbReference>
<keyword evidence="5" id="KW-1185">Reference proteome</keyword>
<dbReference type="Proteomes" id="UP000315252">
    <property type="component" value="Unassembled WGS sequence"/>
</dbReference>
<dbReference type="EMBL" id="VHSH01000001">
    <property type="protein sequence ID" value="TQV83087.1"/>
    <property type="molecule type" value="Genomic_DNA"/>
</dbReference>
<gene>
    <name evidence="4" type="primary">pqqD</name>
    <name evidence="4" type="ORF">FKG95_00325</name>
</gene>
<dbReference type="InterPro" id="IPR022479">
    <property type="entry name" value="PqqD_bac"/>
</dbReference>
<comment type="caution">
    <text evidence="4">The sequence shown here is derived from an EMBL/GenBank/DDBJ whole genome shotgun (WGS) entry which is preliminary data.</text>
</comment>
<reference evidence="4 5" key="1">
    <citation type="submission" date="2019-06" db="EMBL/GenBank/DDBJ databases">
        <title>Whole genome sequence for Rhodospirillaceae sp. R148.</title>
        <authorList>
            <person name="Wang G."/>
        </authorList>
    </citation>
    <scope>NUCLEOTIDE SEQUENCE [LARGE SCALE GENOMIC DNA]</scope>
    <source>
        <strain evidence="4 5">R148</strain>
    </source>
</reference>
<dbReference type="GO" id="GO:0048038">
    <property type="term" value="F:quinone binding"/>
    <property type="evidence" value="ECO:0007669"/>
    <property type="project" value="InterPro"/>
</dbReference>
<evidence type="ECO:0000256" key="1">
    <source>
        <dbReference type="ARBA" id="ARBA00004886"/>
    </source>
</evidence>
<dbReference type="AlphaFoldDB" id="A0A545U0T6"/>
<sequence length="96" mass="10684">MTAERIEITEASVPALPRGVKLRFDKQRDQWVLLAPERLFVLDNIALEIVKRCKGEANIDAIAEDLAASFSAPKDVVLKDVIALLQDLTDKRILTA</sequence>
<dbReference type="NCBIfam" id="TIGR03859">
    <property type="entry name" value="PQQ_PqqD"/>
    <property type="match status" value="1"/>
</dbReference>
<dbReference type="UniPathway" id="UPA00539"/>
<name>A0A545U0T6_9PROT</name>
<dbReference type="RefSeq" id="WP_142894001.1">
    <property type="nucleotide sequence ID" value="NZ_ML660052.1"/>
</dbReference>
<dbReference type="OrthoDB" id="7995890at2"/>
<evidence type="ECO:0000313" key="5">
    <source>
        <dbReference type="Proteomes" id="UP000315252"/>
    </source>
</evidence>
<dbReference type="InterPro" id="IPR041881">
    <property type="entry name" value="PqqD_sf"/>
</dbReference>
<comment type="pathway">
    <text evidence="1">Cofactor biosynthesis; pyrroloquinoline quinone biosynthesis.</text>
</comment>
<dbReference type="Gene3D" id="1.10.10.1150">
    <property type="entry name" value="Coenzyme PQQ synthesis protein D (PqqD)"/>
    <property type="match status" value="1"/>
</dbReference>
<keyword evidence="3" id="KW-0884">PQQ biosynthesis</keyword>
<proteinExistence type="predicted"/>
<evidence type="ECO:0000313" key="4">
    <source>
        <dbReference type="EMBL" id="TQV83087.1"/>
    </source>
</evidence>
<evidence type="ECO:0000256" key="3">
    <source>
        <dbReference type="ARBA" id="ARBA00022905"/>
    </source>
</evidence>
<protein>
    <submittedName>
        <fullName evidence="4">Pyrroloquinoline quinone biosynthesis peptide chaperone PqqD</fullName>
    </submittedName>
</protein>
<accession>A0A545U0T6</accession>